<dbReference type="Pfam" id="PF00583">
    <property type="entry name" value="Acetyltransf_1"/>
    <property type="match status" value="1"/>
</dbReference>
<dbReference type="PROSITE" id="PS51186">
    <property type="entry name" value="GNAT"/>
    <property type="match status" value="1"/>
</dbReference>
<comment type="caution">
    <text evidence="3">The sequence shown here is derived from an EMBL/GenBank/DDBJ whole genome shotgun (WGS) entry which is preliminary data.</text>
</comment>
<dbReference type="InterPro" id="IPR000182">
    <property type="entry name" value="GNAT_dom"/>
</dbReference>
<accession>A0A923FUV8</accession>
<gene>
    <name evidence="4" type="ORF">HU737_008580</name>
    <name evidence="3" type="ORF">HU737_03475</name>
</gene>
<dbReference type="InterPro" id="IPR016181">
    <property type="entry name" value="Acyl_CoA_acyltransferase"/>
</dbReference>
<evidence type="ECO:0000256" key="1">
    <source>
        <dbReference type="ARBA" id="ARBA00022679"/>
    </source>
</evidence>
<protein>
    <submittedName>
        <fullName evidence="3">GNAT family N-acetyltransferase</fullName>
    </submittedName>
</protein>
<reference evidence="3" key="2">
    <citation type="submission" date="2020-07" db="EMBL/GenBank/DDBJ databases">
        <authorList>
            <person name="Lood C."/>
            <person name="Girard L."/>
        </authorList>
    </citation>
    <scope>NUCLEOTIDE SEQUENCE</scope>
    <source>
        <strain evidence="3">SWRI10</strain>
    </source>
</reference>
<dbReference type="Gene3D" id="3.40.630.30">
    <property type="match status" value="1"/>
</dbReference>
<dbReference type="PANTHER" id="PTHR13947:SF37">
    <property type="entry name" value="LD18367P"/>
    <property type="match status" value="1"/>
</dbReference>
<dbReference type="PANTHER" id="PTHR13947">
    <property type="entry name" value="GNAT FAMILY N-ACETYLTRANSFERASE"/>
    <property type="match status" value="1"/>
</dbReference>
<dbReference type="GO" id="GO:0008080">
    <property type="term" value="F:N-acetyltransferase activity"/>
    <property type="evidence" value="ECO:0007669"/>
    <property type="project" value="InterPro"/>
</dbReference>
<dbReference type="Proteomes" id="UP000599879">
    <property type="component" value="Unassembled WGS sequence"/>
</dbReference>
<evidence type="ECO:0000313" key="4">
    <source>
        <dbReference type="EMBL" id="MBV4536030.1"/>
    </source>
</evidence>
<proteinExistence type="predicted"/>
<dbReference type="InterPro" id="IPR050769">
    <property type="entry name" value="NAT_camello-type"/>
</dbReference>
<dbReference type="CDD" id="cd04301">
    <property type="entry name" value="NAT_SF"/>
    <property type="match status" value="1"/>
</dbReference>
<name>A0A923FUV8_9PSED</name>
<dbReference type="AlphaFoldDB" id="A0A923FUV8"/>
<evidence type="ECO:0000259" key="2">
    <source>
        <dbReference type="PROSITE" id="PS51186"/>
    </source>
</evidence>
<sequence>MARAITVLNATSRSDHMDRASRLPELLIRKPNSKEAAAIATLHIRSWQSAYNGLLSARYLSGLDTTVERRVAFLTQAIEAGSPSIRVAELTGRVVGWISFGHSRDEDAAAGTAELMAIYLDPAFWMRGIGSALWTDAQQVMQDDGYGQVSAWVLDGNERARCFYLKHGFTAQAASQRVIEENSEPLALTRYGLVLR</sequence>
<reference evidence="4" key="3">
    <citation type="submission" date="2021-06" db="EMBL/GenBank/DDBJ databases">
        <title>Updating the genus Pseudomonas: Description of 43 new species and partition of the Pseudomonas putida group.</title>
        <authorList>
            <person name="Girard L."/>
            <person name="Lood C."/>
            <person name="Vandamme P."/>
            <person name="Rokni-Zadeh H."/>
            <person name="Van Noort V."/>
            <person name="Hofte M."/>
            <person name="Lavigne R."/>
            <person name="De Mot R."/>
        </authorList>
    </citation>
    <scope>NUCLEOTIDE SEQUENCE</scope>
    <source>
        <strain evidence="4">SWRI10</strain>
    </source>
</reference>
<evidence type="ECO:0000313" key="3">
    <source>
        <dbReference type="EMBL" id="MBC3439729.1"/>
    </source>
</evidence>
<dbReference type="EMBL" id="JABWRE010000002">
    <property type="protein sequence ID" value="MBC3439729.1"/>
    <property type="molecule type" value="Genomic_DNA"/>
</dbReference>
<organism evidence="3">
    <name type="scientific">Pseudomonas urmiensis</name>
    <dbReference type="NCBI Taxonomy" id="2745493"/>
    <lineage>
        <taxon>Bacteria</taxon>
        <taxon>Pseudomonadati</taxon>
        <taxon>Pseudomonadota</taxon>
        <taxon>Gammaproteobacteria</taxon>
        <taxon>Pseudomonadales</taxon>
        <taxon>Pseudomonadaceae</taxon>
        <taxon>Pseudomonas</taxon>
    </lineage>
</organism>
<dbReference type="SUPFAM" id="SSF55729">
    <property type="entry name" value="Acyl-CoA N-acyltransferases (Nat)"/>
    <property type="match status" value="1"/>
</dbReference>
<keyword evidence="1" id="KW-0808">Transferase</keyword>
<dbReference type="RefSeq" id="WP_186553313.1">
    <property type="nucleotide sequence ID" value="NZ_JABWRE020000001.1"/>
</dbReference>
<feature type="domain" description="N-acetyltransferase" evidence="2">
    <location>
        <begin position="42"/>
        <end position="191"/>
    </location>
</feature>
<dbReference type="EMBL" id="JABWRE020000001">
    <property type="protein sequence ID" value="MBV4536030.1"/>
    <property type="molecule type" value="Genomic_DNA"/>
</dbReference>
<reference evidence="3" key="1">
    <citation type="journal article" date="2020" name="Microorganisms">
        <title>Reliable Identification of Environmental Pseudomonas Isolates Using the rpoD Gene.</title>
        <authorList>
            <consortium name="The Broad Institute Genome Sequencing Platform"/>
            <person name="Girard L."/>
            <person name="Lood C."/>
            <person name="Rokni-Zadeh H."/>
            <person name="van Noort V."/>
            <person name="Lavigne R."/>
            <person name="De Mot R."/>
        </authorList>
    </citation>
    <scope>NUCLEOTIDE SEQUENCE</scope>
    <source>
        <strain evidence="3">SWRI10</strain>
    </source>
</reference>